<feature type="compositionally biased region" description="Polar residues" evidence="1">
    <location>
        <begin position="120"/>
        <end position="143"/>
    </location>
</feature>
<dbReference type="EMBL" id="BRYB01000916">
    <property type="protein sequence ID" value="GMI40199.1"/>
    <property type="molecule type" value="Genomic_DNA"/>
</dbReference>
<feature type="region of interest" description="Disordered" evidence="1">
    <location>
        <begin position="368"/>
        <end position="411"/>
    </location>
</feature>
<accession>A0ABQ6N505</accession>
<proteinExistence type="predicted"/>
<comment type="caution">
    <text evidence="2">The sequence shown here is derived from an EMBL/GenBank/DDBJ whole genome shotgun (WGS) entry which is preliminary data.</text>
</comment>
<evidence type="ECO:0000313" key="3">
    <source>
        <dbReference type="Proteomes" id="UP001165060"/>
    </source>
</evidence>
<organism evidence="2 3">
    <name type="scientific">Tetraparma gracilis</name>
    <dbReference type="NCBI Taxonomy" id="2962635"/>
    <lineage>
        <taxon>Eukaryota</taxon>
        <taxon>Sar</taxon>
        <taxon>Stramenopiles</taxon>
        <taxon>Ochrophyta</taxon>
        <taxon>Bolidophyceae</taxon>
        <taxon>Parmales</taxon>
        <taxon>Triparmaceae</taxon>
        <taxon>Tetraparma</taxon>
    </lineage>
</organism>
<evidence type="ECO:0000313" key="2">
    <source>
        <dbReference type="EMBL" id="GMI40199.1"/>
    </source>
</evidence>
<keyword evidence="3" id="KW-1185">Reference proteome</keyword>
<name>A0ABQ6N505_9STRA</name>
<gene>
    <name evidence="2" type="ORF">TeGR_g10851</name>
</gene>
<feature type="region of interest" description="Disordered" evidence="1">
    <location>
        <begin position="48"/>
        <end position="209"/>
    </location>
</feature>
<evidence type="ECO:0000256" key="1">
    <source>
        <dbReference type="SAM" id="MobiDB-lite"/>
    </source>
</evidence>
<feature type="compositionally biased region" description="Polar residues" evidence="1">
    <location>
        <begin position="1"/>
        <end position="12"/>
    </location>
</feature>
<feature type="region of interest" description="Disordered" evidence="1">
    <location>
        <begin position="1"/>
        <end position="32"/>
    </location>
</feature>
<reference evidence="2 3" key="1">
    <citation type="journal article" date="2023" name="Commun. Biol.">
        <title>Genome analysis of Parmales, the sister group of diatoms, reveals the evolutionary specialization of diatoms from phago-mixotrophs to photoautotrophs.</title>
        <authorList>
            <person name="Ban H."/>
            <person name="Sato S."/>
            <person name="Yoshikawa S."/>
            <person name="Yamada K."/>
            <person name="Nakamura Y."/>
            <person name="Ichinomiya M."/>
            <person name="Sato N."/>
            <person name="Blanc-Mathieu R."/>
            <person name="Endo H."/>
            <person name="Kuwata A."/>
            <person name="Ogata H."/>
        </authorList>
    </citation>
    <scope>NUCLEOTIDE SEQUENCE [LARGE SCALE GENOMIC DNA]</scope>
</reference>
<feature type="compositionally biased region" description="Gly residues" evidence="1">
    <location>
        <begin position="397"/>
        <end position="411"/>
    </location>
</feature>
<protein>
    <submittedName>
        <fullName evidence="2">Uncharacterized protein</fullName>
    </submittedName>
</protein>
<sequence length="495" mass="53030">MSNTPAAVSSLDNWKPSATLPQPTSRFAGADAPVTLRSGKTIGEGIRLQGRMGSGRERMGGGNTNSPQASKMDGFVNSSPGIRASARAQETNRFGPVPRQKVVRSKNDSSYLGQAGGPSSARSNSARSTGTVQVNSDGTTPWLNGNAGGATAAKEYDSPTKTGTPKDPISPAHTRIFNNGRSPDGPTHLYEPSAPGHIGSSSGGDTDRRKFNCCRQVMDILEKQDYKLKRTFNHTSASPDSIKVRSNHTFPELTAVLQSFGAKVDEGQVREAFGVRPEQREVTYSQLAAISTDTVYPGSDNGRGKEFFAETRRDGKRVGDGPGAKHNRFQNNFLEHNMTPGQRTTTTYVERARQEEMYRTAAPAVSTHDNIFPPQVAPYGDALPRQPTNSYARGSESGRGGDGGGGGGGAAGGMAEHNSYWVNKTVKHGPKLGLGGGKKAHGEMSSKVTKDSMNDIVFHGKYDEMRPEPISNLQYQNYSPSYNAPFANFDNTPPI</sequence>
<dbReference type="Proteomes" id="UP001165060">
    <property type="component" value="Unassembled WGS sequence"/>
</dbReference>